<dbReference type="AlphaFoldDB" id="A0A6M5YFW9"/>
<evidence type="ECO:0000313" key="1">
    <source>
        <dbReference type="EMBL" id="QJW92927.1"/>
    </source>
</evidence>
<organism evidence="1 2">
    <name type="scientific">Frigoriglobus tundricola</name>
    <dbReference type="NCBI Taxonomy" id="2774151"/>
    <lineage>
        <taxon>Bacteria</taxon>
        <taxon>Pseudomonadati</taxon>
        <taxon>Planctomycetota</taxon>
        <taxon>Planctomycetia</taxon>
        <taxon>Gemmatales</taxon>
        <taxon>Gemmataceae</taxon>
        <taxon>Frigoriglobus</taxon>
    </lineage>
</organism>
<dbReference type="Gene3D" id="2.150.10.10">
    <property type="entry name" value="Serralysin-like metalloprotease, C-terminal"/>
    <property type="match status" value="1"/>
</dbReference>
<name>A0A6M5YFW9_9BACT</name>
<dbReference type="PRINTS" id="PR00313">
    <property type="entry name" value="CABNDNGRPT"/>
</dbReference>
<sequence>MTARRSSLRAANLRLESLEHRDTPSTSYLPTDLISDQPGVAPVTDPTLVNAWGISLSPNGGAFWVSANGSDLSELYGGDVNGSAITQPFKVAIPGGAPTGQVFAGLANNFVVSGVNASGVPASGASAFIFASENGTITGWNPGVSPSRPAAPGVSTSAVTGYSATDGAVYKGLALAQVNGANYLYATDFHNGKIDVINSQFQKEPLGTNGFGTFTDPNLPAGYAPFDVALLNGKLYVTYAKQDAARHDDVAGAGHGFIDVFETNGRFDGRLVSGGDLNSPWGIALAPSNFGRFSNDLLVGNFGNGTIHAYDPTTGKELGTLMESPGHPLVIDGLWGLAFGNGKSAGDANTLYFAAGPDHEAHGLFGKITANPEGTNPVTAQLSGGVLTITGSPENDAVEVELDRGGDQIVVENHEQVIGRFARGAVGTITFNGYAGNDTFGVDPRITADVIANGGAGNDVLIGGGGNNILIGGPGNDVLVAGPGRDILIGGGGNDVLIGGRGDDILIGGSTAFDDDPAALTQILNVWSSNLSYNDRIAAIRAGTGGVPALDSATVADDGDRDILIGGIGQDWFLATGPDRIFRKRAGEQVN</sequence>
<evidence type="ECO:0008006" key="3">
    <source>
        <dbReference type="Google" id="ProtNLM"/>
    </source>
</evidence>
<dbReference type="InterPro" id="IPR018511">
    <property type="entry name" value="Hemolysin-typ_Ca-bd_CS"/>
</dbReference>
<keyword evidence="2" id="KW-1185">Reference proteome</keyword>
<dbReference type="NCBIfam" id="TIGR03118">
    <property type="entry name" value="PEPCTERM_chp_1"/>
    <property type="match status" value="1"/>
</dbReference>
<dbReference type="InterPro" id="IPR017549">
    <property type="entry name" value="APMV_L690"/>
</dbReference>
<dbReference type="PROSITE" id="PS00330">
    <property type="entry name" value="HEMOLYSIN_CALCIUM"/>
    <property type="match status" value="2"/>
</dbReference>
<accession>A0A6M5YFW9</accession>
<protein>
    <recommendedName>
        <fullName evidence="3">TIGR03118 family protein</fullName>
    </recommendedName>
</protein>
<dbReference type="GO" id="GO:0005509">
    <property type="term" value="F:calcium ion binding"/>
    <property type="evidence" value="ECO:0007669"/>
    <property type="project" value="InterPro"/>
</dbReference>
<dbReference type="InterPro" id="IPR001343">
    <property type="entry name" value="Hemolysn_Ca-bd"/>
</dbReference>
<gene>
    <name evidence="1" type="ORF">FTUN_0424</name>
</gene>
<proteinExistence type="predicted"/>
<dbReference type="Proteomes" id="UP000503447">
    <property type="component" value="Chromosome"/>
</dbReference>
<dbReference type="Pfam" id="PF00353">
    <property type="entry name" value="HemolysinCabind"/>
    <property type="match status" value="2"/>
</dbReference>
<dbReference type="InterPro" id="IPR011049">
    <property type="entry name" value="Serralysin-like_metalloprot_C"/>
</dbReference>
<dbReference type="SUPFAM" id="SSF63829">
    <property type="entry name" value="Calcium-dependent phosphotriesterase"/>
    <property type="match status" value="1"/>
</dbReference>
<reference evidence="2" key="1">
    <citation type="submission" date="2020-05" db="EMBL/GenBank/DDBJ databases">
        <title>Frigoriglobus tundricola gen. nov., sp. nov., a psychrotolerant cellulolytic planctomycete of the family Gemmataceae with two divergent copies of 16S rRNA gene.</title>
        <authorList>
            <person name="Kulichevskaya I.S."/>
            <person name="Ivanova A.A."/>
            <person name="Naumoff D.G."/>
            <person name="Beletsky A.V."/>
            <person name="Rijpstra W.I.C."/>
            <person name="Sinninghe Damste J.S."/>
            <person name="Mardanov A.V."/>
            <person name="Ravin N.V."/>
            <person name="Dedysh S.N."/>
        </authorList>
    </citation>
    <scope>NUCLEOTIDE SEQUENCE [LARGE SCALE GENOMIC DNA]</scope>
    <source>
        <strain evidence="2">PL17</strain>
    </source>
</reference>
<dbReference type="EMBL" id="CP053452">
    <property type="protein sequence ID" value="QJW92927.1"/>
    <property type="molecule type" value="Genomic_DNA"/>
</dbReference>
<dbReference type="RefSeq" id="WP_315854401.1">
    <property type="nucleotide sequence ID" value="NZ_CP053452.2"/>
</dbReference>
<dbReference type="SUPFAM" id="SSF51120">
    <property type="entry name" value="beta-Roll"/>
    <property type="match status" value="1"/>
</dbReference>
<dbReference type="KEGG" id="ftj:FTUN_0424"/>
<evidence type="ECO:0000313" key="2">
    <source>
        <dbReference type="Proteomes" id="UP000503447"/>
    </source>
</evidence>